<dbReference type="Proteomes" id="UP001239111">
    <property type="component" value="Chromosome 2"/>
</dbReference>
<comment type="caution">
    <text evidence="1">The sequence shown here is derived from an EMBL/GenBank/DDBJ whole genome shotgun (WGS) entry which is preliminary data.</text>
</comment>
<name>A0ACC2P3I9_9HYME</name>
<protein>
    <submittedName>
        <fullName evidence="1">Uncharacterized protein</fullName>
    </submittedName>
</protein>
<dbReference type="EMBL" id="CM056742">
    <property type="protein sequence ID" value="KAJ8678159.1"/>
    <property type="molecule type" value="Genomic_DNA"/>
</dbReference>
<accession>A0ACC2P3I9</accession>
<gene>
    <name evidence="1" type="ORF">QAD02_013946</name>
</gene>
<evidence type="ECO:0000313" key="1">
    <source>
        <dbReference type="EMBL" id="KAJ8678159.1"/>
    </source>
</evidence>
<proteinExistence type="predicted"/>
<reference evidence="1" key="1">
    <citation type="submission" date="2023-04" db="EMBL/GenBank/DDBJ databases">
        <title>A chromosome-level genome assembly of the parasitoid wasp Eretmocerus hayati.</title>
        <authorList>
            <person name="Zhong Y."/>
            <person name="Liu S."/>
            <person name="Liu Y."/>
        </authorList>
    </citation>
    <scope>NUCLEOTIDE SEQUENCE</scope>
    <source>
        <strain evidence="1">ZJU_SS_LIU_2023</strain>
    </source>
</reference>
<evidence type="ECO:0000313" key="2">
    <source>
        <dbReference type="Proteomes" id="UP001239111"/>
    </source>
</evidence>
<organism evidence="1 2">
    <name type="scientific">Eretmocerus hayati</name>
    <dbReference type="NCBI Taxonomy" id="131215"/>
    <lineage>
        <taxon>Eukaryota</taxon>
        <taxon>Metazoa</taxon>
        <taxon>Ecdysozoa</taxon>
        <taxon>Arthropoda</taxon>
        <taxon>Hexapoda</taxon>
        <taxon>Insecta</taxon>
        <taxon>Pterygota</taxon>
        <taxon>Neoptera</taxon>
        <taxon>Endopterygota</taxon>
        <taxon>Hymenoptera</taxon>
        <taxon>Apocrita</taxon>
        <taxon>Proctotrupomorpha</taxon>
        <taxon>Chalcidoidea</taxon>
        <taxon>Aphelinidae</taxon>
        <taxon>Aphelininae</taxon>
        <taxon>Eretmocerus</taxon>
    </lineage>
</organism>
<keyword evidence="2" id="KW-1185">Reference proteome</keyword>
<sequence>MGSKANDSTGQHGAPAYFTKLIENFNERMDNVDLKINALDTSMAARITQIDNRVDIVQNTVEQLTKRSVLVDNAGILISGLPRNAQLSHAEIATKLLSALGVPHFTHFIMNLRVWNGPDLVPLQNVPNMQPQASSANRTPNPNFFALVMKMSSTVVRDELISRTPVLKGKTIATIFNVPVTETFLKDRDAESLLEIEGYNSVRLDRSGKQGGGVVIHVRN</sequence>